<keyword evidence="3" id="KW-1185">Reference proteome</keyword>
<evidence type="ECO:0000256" key="1">
    <source>
        <dbReference type="SAM" id="MobiDB-lite"/>
    </source>
</evidence>
<name>A0ABV8MLT3_9NEIS</name>
<evidence type="ECO:0000313" key="2">
    <source>
        <dbReference type="EMBL" id="MFC4158249.1"/>
    </source>
</evidence>
<organism evidence="2 3">
    <name type="scientific">Chitinimonas lacunae</name>
    <dbReference type="NCBI Taxonomy" id="1963018"/>
    <lineage>
        <taxon>Bacteria</taxon>
        <taxon>Pseudomonadati</taxon>
        <taxon>Pseudomonadota</taxon>
        <taxon>Betaproteobacteria</taxon>
        <taxon>Neisseriales</taxon>
        <taxon>Chitinibacteraceae</taxon>
        <taxon>Chitinimonas</taxon>
    </lineage>
</organism>
<evidence type="ECO:0008006" key="4">
    <source>
        <dbReference type="Google" id="ProtNLM"/>
    </source>
</evidence>
<reference evidence="3" key="1">
    <citation type="journal article" date="2019" name="Int. J. Syst. Evol. Microbiol.">
        <title>The Global Catalogue of Microorganisms (GCM) 10K type strain sequencing project: providing services to taxonomists for standard genome sequencing and annotation.</title>
        <authorList>
            <consortium name="The Broad Institute Genomics Platform"/>
            <consortium name="The Broad Institute Genome Sequencing Center for Infectious Disease"/>
            <person name="Wu L."/>
            <person name="Ma J."/>
        </authorList>
    </citation>
    <scope>NUCLEOTIDE SEQUENCE [LARGE SCALE GENOMIC DNA]</scope>
    <source>
        <strain evidence="3">LMG 29894</strain>
    </source>
</reference>
<dbReference type="Proteomes" id="UP001595791">
    <property type="component" value="Unassembled WGS sequence"/>
</dbReference>
<sequence length="60" mass="6094">MQKQTEIVELSLSELEAVAGGTQSTEIETPTTAVKPPQMAAAAPVAPNGGNSTDMPIKGV</sequence>
<feature type="compositionally biased region" description="Low complexity" evidence="1">
    <location>
        <begin position="33"/>
        <end position="47"/>
    </location>
</feature>
<protein>
    <recommendedName>
        <fullName evidence="4">Bacteriocin</fullName>
    </recommendedName>
</protein>
<dbReference type="RefSeq" id="WP_378160716.1">
    <property type="nucleotide sequence ID" value="NZ_JBHSBU010000001.1"/>
</dbReference>
<comment type="caution">
    <text evidence="2">The sequence shown here is derived from an EMBL/GenBank/DDBJ whole genome shotgun (WGS) entry which is preliminary data.</text>
</comment>
<feature type="compositionally biased region" description="Polar residues" evidence="1">
    <location>
        <begin position="21"/>
        <end position="32"/>
    </location>
</feature>
<evidence type="ECO:0000313" key="3">
    <source>
        <dbReference type="Proteomes" id="UP001595791"/>
    </source>
</evidence>
<dbReference type="EMBL" id="JBHSBU010000001">
    <property type="protein sequence ID" value="MFC4158249.1"/>
    <property type="molecule type" value="Genomic_DNA"/>
</dbReference>
<proteinExistence type="predicted"/>
<feature type="region of interest" description="Disordered" evidence="1">
    <location>
        <begin position="19"/>
        <end position="60"/>
    </location>
</feature>
<accession>A0ABV8MLT3</accession>
<gene>
    <name evidence="2" type="ORF">ACFOW7_02640</name>
</gene>